<keyword evidence="9 10" id="KW-0670">Pyruvate</keyword>
<protein>
    <recommendedName>
        <fullName evidence="10">S-adenosylmethionine decarboxylase proenzyme</fullName>
        <shortName evidence="10">AdoMetDC</shortName>
        <shortName evidence="10">SAMDC</shortName>
        <ecNumber evidence="10">4.1.1.50</ecNumber>
    </recommendedName>
    <component>
        <recommendedName>
            <fullName evidence="10">S-adenosylmethionine decarboxylase beta chain</fullName>
        </recommendedName>
    </component>
    <component>
        <recommendedName>
            <fullName evidence="10">S-adenosylmethionine decarboxylase alpha chain</fullName>
        </recommendedName>
    </component>
</protein>
<keyword evidence="1 10" id="KW-0949">S-adenosyl-L-methionine</keyword>
<evidence type="ECO:0000313" key="11">
    <source>
        <dbReference type="EMBL" id="GFM34770.1"/>
    </source>
</evidence>
<evidence type="ECO:0000256" key="10">
    <source>
        <dbReference type="HAMAP-Rule" id="MF_00464"/>
    </source>
</evidence>
<dbReference type="InterPro" id="IPR003826">
    <property type="entry name" value="AdoMetDC_fam_prok"/>
</dbReference>
<keyword evidence="3 10" id="KW-0068">Autocatalytic cleavage</keyword>
<evidence type="ECO:0000256" key="5">
    <source>
        <dbReference type="ARBA" id="ARBA00023115"/>
    </source>
</evidence>
<dbReference type="Gene3D" id="3.30.160.750">
    <property type="match status" value="1"/>
</dbReference>
<evidence type="ECO:0000256" key="4">
    <source>
        <dbReference type="ARBA" id="ARBA00023066"/>
    </source>
</evidence>
<feature type="chain" id="PRO_5029990863" description="S-adenosylmethionine decarboxylase alpha chain" evidence="10">
    <location>
        <begin position="67"/>
        <end position="120"/>
    </location>
</feature>
<proteinExistence type="inferred from homology"/>
<evidence type="ECO:0000256" key="1">
    <source>
        <dbReference type="ARBA" id="ARBA00022691"/>
    </source>
</evidence>
<comment type="function">
    <text evidence="10">Catalyzes the decarboxylation of S-adenosylmethionine to S-adenosylmethioninamine (dcAdoMet), the propylamine donor required for the synthesis of the polyamines spermine and spermidine from the diamine putrescine.</text>
</comment>
<organism evidence="11 12">
    <name type="scientific">Desulfovibrio subterraneus</name>
    <dbReference type="NCBI Taxonomy" id="2718620"/>
    <lineage>
        <taxon>Bacteria</taxon>
        <taxon>Pseudomonadati</taxon>
        <taxon>Thermodesulfobacteriota</taxon>
        <taxon>Desulfovibrionia</taxon>
        <taxon>Desulfovibrionales</taxon>
        <taxon>Desulfovibrionaceae</taxon>
        <taxon>Desulfovibrio</taxon>
    </lineage>
</organism>
<evidence type="ECO:0000256" key="6">
    <source>
        <dbReference type="ARBA" id="ARBA00023145"/>
    </source>
</evidence>
<feature type="chain" id="PRO_5029990862" description="S-adenosylmethionine decarboxylase beta chain" evidence="10">
    <location>
        <begin position="1"/>
        <end position="66"/>
    </location>
</feature>
<keyword evidence="7 10" id="KW-0456">Lyase</keyword>
<accession>A0A7J0BM66</accession>
<dbReference type="EMBL" id="BLVO01000016">
    <property type="protein sequence ID" value="GFM34770.1"/>
    <property type="molecule type" value="Genomic_DNA"/>
</dbReference>
<feature type="active site" description="Proton acceptor; for processing activity" evidence="10">
    <location>
        <position position="72"/>
    </location>
</feature>
<dbReference type="InterPro" id="IPR017716">
    <property type="entry name" value="S-AdoMet_deCOase_pro-enz"/>
</dbReference>
<name>A0A7J0BM66_9BACT</name>
<dbReference type="PANTHER" id="PTHR33866">
    <property type="entry name" value="S-ADENOSYLMETHIONINE DECARBOXYLASE PROENZYME"/>
    <property type="match status" value="1"/>
</dbReference>
<dbReference type="Gene3D" id="3.30.360.110">
    <property type="entry name" value="S-adenosylmethionine decarboxylase domain"/>
    <property type="match status" value="1"/>
</dbReference>
<dbReference type="NCBIfam" id="TIGR03330">
    <property type="entry name" value="SAM_DCase_Bsu"/>
    <property type="match status" value="1"/>
</dbReference>
<evidence type="ECO:0000313" key="12">
    <source>
        <dbReference type="Proteomes" id="UP000503840"/>
    </source>
</evidence>
<dbReference type="HAMAP" id="MF_00464">
    <property type="entry name" value="AdoMetDC_1"/>
    <property type="match status" value="1"/>
</dbReference>
<dbReference type="Proteomes" id="UP000503840">
    <property type="component" value="Unassembled WGS sequence"/>
</dbReference>
<comment type="catalytic activity">
    <reaction evidence="10">
        <text>S-adenosyl-L-methionine + H(+) = S-adenosyl 3-(methylsulfanyl)propylamine + CO2</text>
        <dbReference type="Rhea" id="RHEA:15981"/>
        <dbReference type="ChEBI" id="CHEBI:15378"/>
        <dbReference type="ChEBI" id="CHEBI:16526"/>
        <dbReference type="ChEBI" id="CHEBI:57443"/>
        <dbReference type="ChEBI" id="CHEBI:59789"/>
        <dbReference type="EC" id="4.1.1.50"/>
    </reaction>
</comment>
<dbReference type="GO" id="GO:0008295">
    <property type="term" value="P:spermidine biosynthetic process"/>
    <property type="evidence" value="ECO:0007669"/>
    <property type="project" value="UniProtKB-UniRule"/>
</dbReference>
<keyword evidence="8 10" id="KW-0704">Schiff base</keyword>
<sequence length="120" mass="12460">MPVTTTVTGTHCLLELTGCSADLLNDEAFIRQAITDAAAAAGSTLLSLTSHAFAPQGVTALGLLGESHISIHTWPEAGYAAADIFTCGSTCQPRAACDLLAERLRAGNATIREFERGNAQ</sequence>
<dbReference type="InterPro" id="IPR042284">
    <property type="entry name" value="AdoMetDC_N"/>
</dbReference>
<evidence type="ECO:0000256" key="8">
    <source>
        <dbReference type="ARBA" id="ARBA00023270"/>
    </source>
</evidence>
<dbReference type="InterPro" id="IPR042286">
    <property type="entry name" value="AdoMetDC_C"/>
</dbReference>
<keyword evidence="6 10" id="KW-0865">Zymogen</keyword>
<comment type="caution">
    <text evidence="11">The sequence shown here is derived from an EMBL/GenBank/DDBJ whole genome shotgun (WGS) entry which is preliminary data.</text>
</comment>
<dbReference type="PANTHER" id="PTHR33866:SF2">
    <property type="entry name" value="S-ADENOSYLMETHIONINE DECARBOXYLASE PROENZYME"/>
    <property type="match status" value="1"/>
</dbReference>
<evidence type="ECO:0000256" key="7">
    <source>
        <dbReference type="ARBA" id="ARBA00023239"/>
    </source>
</evidence>
<keyword evidence="2 10" id="KW-0210">Decarboxylase</keyword>
<feature type="site" description="Cleavage (non-hydrolytic); by autolysis" evidence="10">
    <location>
        <begin position="66"/>
        <end position="67"/>
    </location>
</feature>
<comment type="pathway">
    <text evidence="10">Amine and polyamine biosynthesis; S-adenosylmethioninamine biosynthesis; S-adenosylmethioninamine from S-adenosyl-L-methionine: step 1/1.</text>
</comment>
<dbReference type="Pfam" id="PF02675">
    <property type="entry name" value="AdoMet_dc"/>
    <property type="match status" value="1"/>
</dbReference>
<reference evidence="11 12" key="1">
    <citation type="submission" date="2020-05" db="EMBL/GenBank/DDBJ databases">
        <title>Draft genome sequence of Desulfovibrio sp. strain HN2T.</title>
        <authorList>
            <person name="Ueno A."/>
            <person name="Tamazawa S."/>
            <person name="Tamamura S."/>
            <person name="Murakami T."/>
            <person name="Kiyama T."/>
            <person name="Inomata H."/>
            <person name="Amano Y."/>
            <person name="Miyakawa K."/>
            <person name="Tamaki H."/>
            <person name="Naganuma T."/>
            <person name="Kaneko K."/>
        </authorList>
    </citation>
    <scope>NUCLEOTIDE SEQUENCE [LARGE SCALE GENOMIC DNA]</scope>
    <source>
        <strain evidence="11 12">HN2</strain>
    </source>
</reference>
<comment type="similarity">
    <text evidence="10">Belongs to the prokaryotic AdoMetDC family. Type 1 subfamily.</text>
</comment>
<dbReference type="UniPathway" id="UPA00331">
    <property type="reaction ID" value="UER00451"/>
</dbReference>
<evidence type="ECO:0000256" key="3">
    <source>
        <dbReference type="ARBA" id="ARBA00022813"/>
    </source>
</evidence>
<evidence type="ECO:0000256" key="9">
    <source>
        <dbReference type="ARBA" id="ARBA00023317"/>
    </source>
</evidence>
<comment type="subunit">
    <text evidence="10">Heterotetramer of two alpha and two beta chains arranged as a dimer of alpha/beta heterodimers.</text>
</comment>
<feature type="modified residue" description="Pyruvic acid (Ser); by autocatalysis" evidence="10">
    <location>
        <position position="67"/>
    </location>
</feature>
<dbReference type="InterPro" id="IPR016067">
    <property type="entry name" value="S-AdoMet_deCO2ase_core"/>
</dbReference>
<keyword evidence="4 10" id="KW-0745">Spermidine biosynthesis</keyword>
<dbReference type="SUPFAM" id="SSF56276">
    <property type="entry name" value="S-adenosylmethionine decarboxylase"/>
    <property type="match status" value="1"/>
</dbReference>
<dbReference type="GO" id="GO:0004014">
    <property type="term" value="F:adenosylmethionine decarboxylase activity"/>
    <property type="evidence" value="ECO:0007669"/>
    <property type="project" value="UniProtKB-UniRule"/>
</dbReference>
<dbReference type="AlphaFoldDB" id="A0A7J0BM66"/>
<feature type="active site" description="Schiff-base intermediate with substrate; via pyruvic acid" evidence="10">
    <location>
        <position position="67"/>
    </location>
</feature>
<feature type="active site" description="Proton donor; for catalytic activity" evidence="10">
    <location>
        <position position="87"/>
    </location>
</feature>
<dbReference type="EC" id="4.1.1.50" evidence="10"/>
<keyword evidence="5 10" id="KW-0620">Polyamine biosynthesis</keyword>
<evidence type="ECO:0000256" key="2">
    <source>
        <dbReference type="ARBA" id="ARBA00022793"/>
    </source>
</evidence>
<comment type="PTM">
    <text evidence="10">Is synthesized initially as an inactive proenzyme. Formation of the active enzyme involves a self-maturation process in which the active site pyruvoyl group is generated from an internal serine residue via an autocatalytic post-translational modification. Two non-identical subunits are generated from the proenzyme in this reaction, and the pyruvate is formed at the N-terminus of the alpha chain, which is derived from the carboxyl end of the proenzyme. The post-translation cleavage follows an unusual pathway, termed non-hydrolytic serinolysis, in which the side chain hydroxyl group of the serine supplies its oxygen atom to form the C-terminus of the beta chain, while the remainder of the serine residue undergoes an oxidative deamination to produce ammonia and the pyruvoyl group blocking the N-terminus of the alpha chain.</text>
</comment>
<keyword evidence="12" id="KW-1185">Reference proteome</keyword>
<dbReference type="GO" id="GO:0005829">
    <property type="term" value="C:cytosol"/>
    <property type="evidence" value="ECO:0007669"/>
    <property type="project" value="TreeGrafter"/>
</dbReference>
<gene>
    <name evidence="10 11" type="primary">speH</name>
    <name evidence="11" type="ORF">DSM101010T_31350</name>
</gene>
<comment type="cofactor">
    <cofactor evidence="10">
        <name>pyruvate</name>
        <dbReference type="ChEBI" id="CHEBI:15361"/>
    </cofactor>
    <text evidence="10">Binds 1 pyruvoyl group covalently per subunit.</text>
</comment>